<dbReference type="GO" id="GO:0003964">
    <property type="term" value="F:RNA-directed DNA polymerase activity"/>
    <property type="evidence" value="ECO:0007669"/>
    <property type="project" value="UniProtKB-KW"/>
</dbReference>
<evidence type="ECO:0000313" key="4">
    <source>
        <dbReference type="Proteomes" id="UP000324222"/>
    </source>
</evidence>
<reference evidence="3 4" key="1">
    <citation type="submission" date="2019-05" db="EMBL/GenBank/DDBJ databases">
        <title>Another draft genome of Portunus trituberculatus and its Hox gene families provides insights of decapod evolution.</title>
        <authorList>
            <person name="Jeong J.-H."/>
            <person name="Song I."/>
            <person name="Kim S."/>
            <person name="Choi T."/>
            <person name="Kim D."/>
            <person name="Ryu S."/>
            <person name="Kim W."/>
        </authorList>
    </citation>
    <scope>NUCLEOTIDE SEQUENCE [LARGE SCALE GENOMIC DNA]</scope>
    <source>
        <tissue evidence="3">Muscle</tissue>
    </source>
</reference>
<protein>
    <submittedName>
        <fullName evidence="3">Putative RNA-directed DNA polymerase from transposon BS</fullName>
    </submittedName>
</protein>
<dbReference type="PROSITE" id="PS50878">
    <property type="entry name" value="RT_POL"/>
    <property type="match status" value="1"/>
</dbReference>
<dbReference type="OrthoDB" id="6366904at2759"/>
<dbReference type="EMBL" id="VSRR010047637">
    <property type="protein sequence ID" value="MPC78118.1"/>
    <property type="molecule type" value="Genomic_DNA"/>
</dbReference>
<dbReference type="Proteomes" id="UP000324222">
    <property type="component" value="Unassembled WGS sequence"/>
</dbReference>
<organism evidence="3 4">
    <name type="scientific">Portunus trituberculatus</name>
    <name type="common">Swimming crab</name>
    <name type="synonym">Neptunus trituberculatus</name>
    <dbReference type="NCBI Taxonomy" id="210409"/>
    <lineage>
        <taxon>Eukaryota</taxon>
        <taxon>Metazoa</taxon>
        <taxon>Ecdysozoa</taxon>
        <taxon>Arthropoda</taxon>
        <taxon>Crustacea</taxon>
        <taxon>Multicrustacea</taxon>
        <taxon>Malacostraca</taxon>
        <taxon>Eumalacostraca</taxon>
        <taxon>Eucarida</taxon>
        <taxon>Decapoda</taxon>
        <taxon>Pleocyemata</taxon>
        <taxon>Brachyura</taxon>
        <taxon>Eubrachyura</taxon>
        <taxon>Portunoidea</taxon>
        <taxon>Portunidae</taxon>
        <taxon>Portuninae</taxon>
        <taxon>Portunus</taxon>
    </lineage>
</organism>
<comment type="caution">
    <text evidence="3">The sequence shown here is derived from an EMBL/GenBank/DDBJ whole genome shotgun (WGS) entry which is preliminary data.</text>
</comment>
<feature type="compositionally biased region" description="Basic residues" evidence="1">
    <location>
        <begin position="269"/>
        <end position="288"/>
    </location>
</feature>
<proteinExistence type="predicted"/>
<evidence type="ECO:0000259" key="2">
    <source>
        <dbReference type="PROSITE" id="PS50878"/>
    </source>
</evidence>
<keyword evidence="3" id="KW-0808">Transferase</keyword>
<dbReference type="AlphaFoldDB" id="A0A5B7IB61"/>
<feature type="region of interest" description="Disordered" evidence="1">
    <location>
        <begin position="269"/>
        <end position="316"/>
    </location>
</feature>
<keyword evidence="3" id="KW-0548">Nucleotidyltransferase</keyword>
<sequence>MEQLVALPFQDGTVLLSYADDLALVVTGRGNKLRRTQQALDLISEKCEELGLKISAEKSWAMMVKAADPAWQLRVQGVELTWTNSYQYLRVWVDKRLSFTAHAACLRERTQARLNVMRAMTRPTAGATFSVLRLYYVQAVRSLVDYSAPILVALSPNQQERFEVVQNTAMRTMHRDGLAPAVQQVMACRVARVLHRDAEGVAQRRLRLALVQDDELLRRNPWLLRVQLAVRSIVRIKGWPWPQADLPAPTCRAPTPWEIPDRRLHRHVSPRQQVRVHHRRAAPARPHGHGPSLRARLNRAGGHPAGPGARPPPSGAYCGAAHRLQVGPAGPPAAALSDNVGLVTAILGSL</sequence>
<keyword evidence="3" id="KW-0695">RNA-directed DNA polymerase</keyword>
<dbReference type="InterPro" id="IPR000477">
    <property type="entry name" value="RT_dom"/>
</dbReference>
<evidence type="ECO:0000313" key="3">
    <source>
        <dbReference type="EMBL" id="MPC78118.1"/>
    </source>
</evidence>
<feature type="domain" description="Reverse transcriptase" evidence="2">
    <location>
        <begin position="1"/>
        <end position="80"/>
    </location>
</feature>
<name>A0A5B7IB61_PORTR</name>
<gene>
    <name evidence="3" type="primary">RTase_2</name>
    <name evidence="3" type="ORF">E2C01_072597</name>
</gene>
<accession>A0A5B7IB61</accession>
<evidence type="ECO:0000256" key="1">
    <source>
        <dbReference type="SAM" id="MobiDB-lite"/>
    </source>
</evidence>
<keyword evidence="4" id="KW-1185">Reference proteome</keyword>